<evidence type="ECO:0000313" key="2">
    <source>
        <dbReference type="EMBL" id="EIE90909.1"/>
    </source>
</evidence>
<dbReference type="GeneID" id="93622585"/>
<dbReference type="OrthoDB" id="2271947at2759"/>
<dbReference type="eggNOG" id="ENOG502SV2F">
    <property type="taxonomic scope" value="Eukaryota"/>
</dbReference>
<evidence type="ECO:0000313" key="3">
    <source>
        <dbReference type="Proteomes" id="UP000009138"/>
    </source>
</evidence>
<evidence type="ECO:0000256" key="1">
    <source>
        <dbReference type="SAM" id="MobiDB-lite"/>
    </source>
</evidence>
<keyword evidence="3" id="KW-1185">Reference proteome</keyword>
<sequence length="160" mass="18488">MNQAQAIFLLVNAWLKVKPETVNGMLPDLPGNFDNKFTDVSQLNLEAVEIEMTVCYTTSTTDNEETAEGNIDETEENDNTKQDEQRVDIVECKKRLKEAYETILMYEIPLDDLDRKLHRRIRMRLADPCDELNKSKEQTDLRSYFTNGIVVFMLGTYAVL</sequence>
<proteinExistence type="predicted"/>
<dbReference type="EMBL" id="CH476748">
    <property type="protein sequence ID" value="EIE90909.1"/>
    <property type="molecule type" value="Genomic_DNA"/>
</dbReference>
<gene>
    <name evidence="2" type="ORF">RO3G_15620</name>
</gene>
<dbReference type="InParanoid" id="I1CR29"/>
<dbReference type="AlphaFoldDB" id="I1CR29"/>
<name>I1CR29_RHIO9</name>
<protein>
    <submittedName>
        <fullName evidence="2">Uncharacterized protein</fullName>
    </submittedName>
</protein>
<dbReference type="RefSeq" id="XP_067526305.1">
    <property type="nucleotide sequence ID" value="XM_067670204.1"/>
</dbReference>
<reference evidence="2 3" key="1">
    <citation type="journal article" date="2009" name="PLoS Genet.">
        <title>Genomic analysis of the basal lineage fungus Rhizopus oryzae reveals a whole-genome duplication.</title>
        <authorList>
            <person name="Ma L.-J."/>
            <person name="Ibrahim A.S."/>
            <person name="Skory C."/>
            <person name="Grabherr M.G."/>
            <person name="Burger G."/>
            <person name="Butler M."/>
            <person name="Elias M."/>
            <person name="Idnurm A."/>
            <person name="Lang B.F."/>
            <person name="Sone T."/>
            <person name="Abe A."/>
            <person name="Calvo S.E."/>
            <person name="Corrochano L.M."/>
            <person name="Engels R."/>
            <person name="Fu J."/>
            <person name="Hansberg W."/>
            <person name="Kim J.-M."/>
            <person name="Kodira C.D."/>
            <person name="Koehrsen M.J."/>
            <person name="Liu B."/>
            <person name="Miranda-Saavedra D."/>
            <person name="O'Leary S."/>
            <person name="Ortiz-Castellanos L."/>
            <person name="Poulter R."/>
            <person name="Rodriguez-Romero J."/>
            <person name="Ruiz-Herrera J."/>
            <person name="Shen Y.-Q."/>
            <person name="Zeng Q."/>
            <person name="Galagan J."/>
            <person name="Birren B.W."/>
            <person name="Cuomo C.A."/>
            <person name="Wickes B.L."/>
        </authorList>
    </citation>
    <scope>NUCLEOTIDE SEQUENCE [LARGE SCALE GENOMIC DNA]</scope>
    <source>
        <strain evidence="3">RA 99-880 / ATCC MYA-4621 / FGSC 9543 / NRRL 43880</strain>
    </source>
</reference>
<feature type="region of interest" description="Disordered" evidence="1">
    <location>
        <begin position="59"/>
        <end position="84"/>
    </location>
</feature>
<organism evidence="2 3">
    <name type="scientific">Rhizopus delemar (strain RA 99-880 / ATCC MYA-4621 / FGSC 9543 / NRRL 43880)</name>
    <name type="common">Mucormycosis agent</name>
    <name type="synonym">Rhizopus arrhizus var. delemar</name>
    <dbReference type="NCBI Taxonomy" id="246409"/>
    <lineage>
        <taxon>Eukaryota</taxon>
        <taxon>Fungi</taxon>
        <taxon>Fungi incertae sedis</taxon>
        <taxon>Mucoromycota</taxon>
        <taxon>Mucoromycotina</taxon>
        <taxon>Mucoromycetes</taxon>
        <taxon>Mucorales</taxon>
        <taxon>Mucorineae</taxon>
        <taxon>Rhizopodaceae</taxon>
        <taxon>Rhizopus</taxon>
    </lineage>
</organism>
<accession>I1CR29</accession>
<feature type="compositionally biased region" description="Acidic residues" evidence="1">
    <location>
        <begin position="62"/>
        <end position="77"/>
    </location>
</feature>
<dbReference type="Proteomes" id="UP000009138">
    <property type="component" value="Unassembled WGS sequence"/>
</dbReference>
<dbReference type="VEuPathDB" id="FungiDB:RO3G_15620"/>